<dbReference type="PRINTS" id="PR00385">
    <property type="entry name" value="P450"/>
</dbReference>
<keyword evidence="6 10" id="KW-0560">Oxidoreductase</keyword>
<dbReference type="PRINTS" id="PR00463">
    <property type="entry name" value="EP450I"/>
</dbReference>
<dbReference type="GO" id="GO:0016705">
    <property type="term" value="F:oxidoreductase activity, acting on paired donors, with incorporation or reduction of molecular oxygen"/>
    <property type="evidence" value="ECO:0007669"/>
    <property type="project" value="InterPro"/>
</dbReference>
<gene>
    <name evidence="12" type="ORF">HYDPIDRAFT_92786</name>
</gene>
<dbReference type="GO" id="GO:0005506">
    <property type="term" value="F:iron ion binding"/>
    <property type="evidence" value="ECO:0007669"/>
    <property type="project" value="InterPro"/>
</dbReference>
<dbReference type="Gene3D" id="1.10.630.10">
    <property type="entry name" value="Cytochrome P450"/>
    <property type="match status" value="1"/>
</dbReference>
<comment type="cofactor">
    <cofactor evidence="1 9">
        <name>heme</name>
        <dbReference type="ChEBI" id="CHEBI:30413"/>
    </cofactor>
</comment>
<evidence type="ECO:0000256" key="6">
    <source>
        <dbReference type="ARBA" id="ARBA00023002"/>
    </source>
</evidence>
<dbReference type="InterPro" id="IPR002401">
    <property type="entry name" value="Cyt_P450_E_grp-I"/>
</dbReference>
<dbReference type="Pfam" id="PF00067">
    <property type="entry name" value="p450"/>
    <property type="match status" value="1"/>
</dbReference>
<dbReference type="InterPro" id="IPR036396">
    <property type="entry name" value="Cyt_P450_sf"/>
</dbReference>
<comment type="similarity">
    <text evidence="3 10">Belongs to the cytochrome P450 family.</text>
</comment>
<dbReference type="PANTHER" id="PTHR46300">
    <property type="entry name" value="P450, PUTATIVE (EUROFUNG)-RELATED-RELATED"/>
    <property type="match status" value="1"/>
</dbReference>
<organism evidence="12 13">
    <name type="scientific">Hydnomerulius pinastri MD-312</name>
    <dbReference type="NCBI Taxonomy" id="994086"/>
    <lineage>
        <taxon>Eukaryota</taxon>
        <taxon>Fungi</taxon>
        <taxon>Dikarya</taxon>
        <taxon>Basidiomycota</taxon>
        <taxon>Agaricomycotina</taxon>
        <taxon>Agaricomycetes</taxon>
        <taxon>Agaricomycetidae</taxon>
        <taxon>Boletales</taxon>
        <taxon>Boletales incertae sedis</taxon>
        <taxon>Leucogyrophana</taxon>
    </lineage>
</organism>
<dbReference type="GO" id="GO:0020037">
    <property type="term" value="F:heme binding"/>
    <property type="evidence" value="ECO:0007669"/>
    <property type="project" value="InterPro"/>
</dbReference>
<dbReference type="PROSITE" id="PS00086">
    <property type="entry name" value="CYTOCHROME_P450"/>
    <property type="match status" value="1"/>
</dbReference>
<dbReference type="Proteomes" id="UP000053820">
    <property type="component" value="Unassembled WGS sequence"/>
</dbReference>
<evidence type="ECO:0000256" key="4">
    <source>
        <dbReference type="ARBA" id="ARBA00022617"/>
    </source>
</evidence>
<keyword evidence="4 9" id="KW-0349">Heme</keyword>
<proteinExistence type="inferred from homology"/>
<evidence type="ECO:0000313" key="13">
    <source>
        <dbReference type="Proteomes" id="UP000053820"/>
    </source>
</evidence>
<dbReference type="HOGENOM" id="CLU_001570_2_3_1"/>
<evidence type="ECO:0000256" key="9">
    <source>
        <dbReference type="PIRSR" id="PIRSR602401-1"/>
    </source>
</evidence>
<dbReference type="OrthoDB" id="2789670at2759"/>
<dbReference type="PANTHER" id="PTHR46300:SF5">
    <property type="entry name" value="CYTOCHROME P450"/>
    <property type="match status" value="1"/>
</dbReference>
<sequence>MPWFTSGTHLALLVLASAIAADVIRRLPQAKRRRKGFPLPPGPTPVPLLGNIFSIDTVEPWKTYTDWKATYGEILYVRLLDQDVVVLNSQPEVLEMLEKRSQIYSDRPFIASLVPYGLDRNFAFAPYGDHWRLCRRIIHQTFRAEAAFAFRPMQLRRARQMIVNMIDNPEQYSSHYSTFSAAVAMSAIYDYEPRTRDDPMVHAVERFIEAAILSSALWRVIPLTIFPFLMHLPDWCPGSSIKREANHSKRCATESIEKPYQYAQKRMQTVSDHPNPSMVSDHITRMQNHDESYRPEYENALKEASVTAFLASAETTTSTLLIFTLAMVLHPHVRRRAQAEIDAVIGMDALPDYDDRPLLPYVEAIIRETVRWQPVLPCSVPHAAATSDIYKGFYIPKGATVIGNVWAISRDESRYPNASEFIPERFLTADGTLTDDDPLQFTFGFGRRVCPGRHTADASLWTAIATMLATLDFSHAKDAEGRDIEFEPKYANGVTHHPIAFPCSISPRSHVSKSVLERALHVG</sequence>
<dbReference type="SUPFAM" id="SSF48264">
    <property type="entry name" value="Cytochrome P450"/>
    <property type="match status" value="1"/>
</dbReference>
<evidence type="ECO:0000256" key="8">
    <source>
        <dbReference type="ARBA" id="ARBA00023033"/>
    </source>
</evidence>
<dbReference type="InterPro" id="IPR017972">
    <property type="entry name" value="Cyt_P450_CS"/>
</dbReference>
<evidence type="ECO:0000256" key="3">
    <source>
        <dbReference type="ARBA" id="ARBA00010617"/>
    </source>
</evidence>
<evidence type="ECO:0000256" key="2">
    <source>
        <dbReference type="ARBA" id="ARBA00005179"/>
    </source>
</evidence>
<evidence type="ECO:0000256" key="11">
    <source>
        <dbReference type="SAM" id="SignalP"/>
    </source>
</evidence>
<comment type="pathway">
    <text evidence="2">Secondary metabolite biosynthesis.</text>
</comment>
<dbReference type="EMBL" id="KN839851">
    <property type="protein sequence ID" value="KIJ63264.1"/>
    <property type="molecule type" value="Genomic_DNA"/>
</dbReference>
<dbReference type="AlphaFoldDB" id="A0A0C9VCD5"/>
<keyword evidence="11" id="KW-0732">Signal</keyword>
<dbReference type="InterPro" id="IPR050364">
    <property type="entry name" value="Cytochrome_P450_fung"/>
</dbReference>
<evidence type="ECO:0008006" key="14">
    <source>
        <dbReference type="Google" id="ProtNLM"/>
    </source>
</evidence>
<dbReference type="InterPro" id="IPR001128">
    <property type="entry name" value="Cyt_P450"/>
</dbReference>
<accession>A0A0C9VCD5</accession>
<name>A0A0C9VCD5_9AGAM</name>
<evidence type="ECO:0000256" key="10">
    <source>
        <dbReference type="RuleBase" id="RU000461"/>
    </source>
</evidence>
<dbReference type="GO" id="GO:0004497">
    <property type="term" value="F:monooxygenase activity"/>
    <property type="evidence" value="ECO:0007669"/>
    <property type="project" value="UniProtKB-KW"/>
</dbReference>
<keyword evidence="7 9" id="KW-0408">Iron</keyword>
<evidence type="ECO:0000256" key="1">
    <source>
        <dbReference type="ARBA" id="ARBA00001971"/>
    </source>
</evidence>
<evidence type="ECO:0000313" key="12">
    <source>
        <dbReference type="EMBL" id="KIJ63264.1"/>
    </source>
</evidence>
<feature type="chain" id="PRO_5002204696" description="Cytochrome P450" evidence="11">
    <location>
        <begin position="22"/>
        <end position="523"/>
    </location>
</feature>
<feature type="signal peptide" evidence="11">
    <location>
        <begin position="1"/>
        <end position="21"/>
    </location>
</feature>
<evidence type="ECO:0000256" key="5">
    <source>
        <dbReference type="ARBA" id="ARBA00022723"/>
    </source>
</evidence>
<keyword evidence="8 10" id="KW-0503">Monooxygenase</keyword>
<reference evidence="12 13" key="1">
    <citation type="submission" date="2014-04" db="EMBL/GenBank/DDBJ databases">
        <title>Evolutionary Origins and Diversification of the Mycorrhizal Mutualists.</title>
        <authorList>
            <consortium name="DOE Joint Genome Institute"/>
            <consortium name="Mycorrhizal Genomics Consortium"/>
            <person name="Kohler A."/>
            <person name="Kuo A."/>
            <person name="Nagy L.G."/>
            <person name="Floudas D."/>
            <person name="Copeland A."/>
            <person name="Barry K.W."/>
            <person name="Cichocki N."/>
            <person name="Veneault-Fourrey C."/>
            <person name="LaButti K."/>
            <person name="Lindquist E.A."/>
            <person name="Lipzen A."/>
            <person name="Lundell T."/>
            <person name="Morin E."/>
            <person name="Murat C."/>
            <person name="Riley R."/>
            <person name="Ohm R."/>
            <person name="Sun H."/>
            <person name="Tunlid A."/>
            <person name="Henrissat B."/>
            <person name="Grigoriev I.V."/>
            <person name="Hibbett D.S."/>
            <person name="Martin F."/>
        </authorList>
    </citation>
    <scope>NUCLEOTIDE SEQUENCE [LARGE SCALE GENOMIC DNA]</scope>
    <source>
        <strain evidence="12 13">MD-312</strain>
    </source>
</reference>
<keyword evidence="5 9" id="KW-0479">Metal-binding</keyword>
<evidence type="ECO:0000256" key="7">
    <source>
        <dbReference type="ARBA" id="ARBA00023004"/>
    </source>
</evidence>
<protein>
    <recommendedName>
        <fullName evidence="14">Cytochrome P450</fullName>
    </recommendedName>
</protein>
<feature type="binding site" description="axial binding residue" evidence="9">
    <location>
        <position position="450"/>
    </location>
    <ligand>
        <name>heme</name>
        <dbReference type="ChEBI" id="CHEBI:30413"/>
    </ligand>
    <ligandPart>
        <name>Fe</name>
        <dbReference type="ChEBI" id="CHEBI:18248"/>
    </ligandPart>
</feature>
<dbReference type="CDD" id="cd11065">
    <property type="entry name" value="CYP64-like"/>
    <property type="match status" value="1"/>
</dbReference>
<keyword evidence="13" id="KW-1185">Reference proteome</keyword>